<comment type="subcellular location">
    <subcellularLocation>
        <location evidence="1">Cell outer membrane</location>
    </subcellularLocation>
</comment>
<evidence type="ECO:0000256" key="6">
    <source>
        <dbReference type="SAM" id="SignalP"/>
    </source>
</evidence>
<dbReference type="PROSITE" id="PS51257">
    <property type="entry name" value="PROKAR_LIPOPROTEIN"/>
    <property type="match status" value="1"/>
</dbReference>
<proteinExistence type="inferred from homology"/>
<evidence type="ECO:0000259" key="7">
    <source>
        <dbReference type="Pfam" id="PF07980"/>
    </source>
</evidence>
<evidence type="ECO:0000256" key="4">
    <source>
        <dbReference type="ARBA" id="ARBA00023136"/>
    </source>
</evidence>
<dbReference type="InterPro" id="IPR012944">
    <property type="entry name" value="SusD_RagB_dom"/>
</dbReference>
<keyword evidence="5" id="KW-0998">Cell outer membrane</keyword>
<dbReference type="GO" id="GO:0009279">
    <property type="term" value="C:cell outer membrane"/>
    <property type="evidence" value="ECO:0007669"/>
    <property type="project" value="UniProtKB-SubCell"/>
</dbReference>
<comment type="caution">
    <text evidence="9">The sequence shown here is derived from an EMBL/GenBank/DDBJ whole genome shotgun (WGS) entry which is preliminary data.</text>
</comment>
<evidence type="ECO:0000256" key="2">
    <source>
        <dbReference type="ARBA" id="ARBA00006275"/>
    </source>
</evidence>
<dbReference type="Proteomes" id="UP000324575">
    <property type="component" value="Unassembled WGS sequence"/>
</dbReference>
<feature type="domain" description="SusD-like N-terminal" evidence="8">
    <location>
        <begin position="21"/>
        <end position="232"/>
    </location>
</feature>
<organism evidence="9 10">
    <name type="scientific">Candidatus Ordinivivax streblomastigis</name>
    <dbReference type="NCBI Taxonomy" id="2540710"/>
    <lineage>
        <taxon>Bacteria</taxon>
        <taxon>Pseudomonadati</taxon>
        <taxon>Bacteroidota</taxon>
        <taxon>Bacteroidia</taxon>
        <taxon>Bacteroidales</taxon>
        <taxon>Candidatus Ordinivivax</taxon>
    </lineage>
</organism>
<accession>A0A5M8P436</accession>
<dbReference type="EMBL" id="SNRX01000003">
    <property type="protein sequence ID" value="KAA6303092.1"/>
    <property type="molecule type" value="Genomic_DNA"/>
</dbReference>
<evidence type="ECO:0000313" key="10">
    <source>
        <dbReference type="Proteomes" id="UP000324575"/>
    </source>
</evidence>
<dbReference type="AlphaFoldDB" id="A0A5M8P436"/>
<dbReference type="InterPro" id="IPR033985">
    <property type="entry name" value="SusD-like_N"/>
</dbReference>
<gene>
    <name evidence="9" type="ORF">EZS26_000695</name>
</gene>
<dbReference type="InterPro" id="IPR011990">
    <property type="entry name" value="TPR-like_helical_dom_sf"/>
</dbReference>
<dbReference type="SUPFAM" id="SSF48452">
    <property type="entry name" value="TPR-like"/>
    <property type="match status" value="1"/>
</dbReference>
<keyword evidence="4" id="KW-0472">Membrane</keyword>
<keyword evidence="3 6" id="KW-0732">Signal</keyword>
<evidence type="ECO:0000313" key="9">
    <source>
        <dbReference type="EMBL" id="KAA6303092.1"/>
    </source>
</evidence>
<dbReference type="Pfam" id="PF14322">
    <property type="entry name" value="SusD-like_3"/>
    <property type="match status" value="1"/>
</dbReference>
<sequence>MKKFLFTTTILLLFFLSGCNDFLDTVPDNRTEIDGMDKVWKLLSNAYPKKTYTAMLEARCDGMTSFGSTFRGGQQDESFDFLRGGFYWMPQTPSDCDDSHKRFWEASYEAISYCNFALEAMGKFGNQFDPQEVKLARAEAKIARAYNHFMLLTMFTNLFDKSHLDEHPGIPYVEETESEVFKKYQRGTIAETLRKIERDLFDEINTVGTSATYKQPKFHFTRDAACAFAVRYCLFTGDYSRAIMYADRIFPMATTYTAATTTNAIDESPKVYVAETDNAYQYAKNVLFDMVAYRATGVDLYAPGIMFSNPKNPSYLLMVEVETLAMRGYLGTLLTTYAYDAVTLTSLGSATNVTGAKWTLPLLQFTGDPTAFFVKYYEDMLLVNEAAGIGYVYNKINLFRLEEVLLARAEAKAMLGNIQEAIDDLNLYAQRKVAAYNYASHRLDKDKIHKFYENSVGDNESFVNNKYNQNVFSDDVEGILKKELILTVLDFRRTEFLLEGMRYLDILRWNIPVTHTRLTDGMSHTLYPDDDNRILQLPETTSLSGLQPNPMEHITDPWPNVIYK</sequence>
<reference evidence="9 10" key="1">
    <citation type="submission" date="2019-03" db="EMBL/GenBank/DDBJ databases">
        <title>Single cell metagenomics reveals metabolic interactions within the superorganism composed of flagellate Streblomastix strix and complex community of Bacteroidetes bacteria on its surface.</title>
        <authorList>
            <person name="Treitli S.C."/>
            <person name="Kolisko M."/>
            <person name="Husnik F."/>
            <person name="Keeling P."/>
            <person name="Hampl V."/>
        </authorList>
    </citation>
    <scope>NUCLEOTIDE SEQUENCE [LARGE SCALE GENOMIC DNA]</scope>
    <source>
        <strain evidence="9">St1</strain>
    </source>
</reference>
<dbReference type="Gene3D" id="1.25.40.390">
    <property type="match status" value="1"/>
</dbReference>
<evidence type="ECO:0000256" key="3">
    <source>
        <dbReference type="ARBA" id="ARBA00022729"/>
    </source>
</evidence>
<comment type="similarity">
    <text evidence="2">Belongs to the SusD family.</text>
</comment>
<feature type="signal peptide" evidence="6">
    <location>
        <begin position="1"/>
        <end position="19"/>
    </location>
</feature>
<protein>
    <recommendedName>
        <fullName evidence="11">RagB/SusD family nutrient uptake outer membrane protein</fullName>
    </recommendedName>
</protein>
<dbReference type="Pfam" id="PF07980">
    <property type="entry name" value="SusD_RagB"/>
    <property type="match status" value="1"/>
</dbReference>
<evidence type="ECO:0008006" key="11">
    <source>
        <dbReference type="Google" id="ProtNLM"/>
    </source>
</evidence>
<feature type="chain" id="PRO_5024310582" description="RagB/SusD family nutrient uptake outer membrane protein" evidence="6">
    <location>
        <begin position="20"/>
        <end position="564"/>
    </location>
</feature>
<name>A0A5M8P436_9BACT</name>
<evidence type="ECO:0000256" key="5">
    <source>
        <dbReference type="ARBA" id="ARBA00023237"/>
    </source>
</evidence>
<evidence type="ECO:0000256" key="1">
    <source>
        <dbReference type="ARBA" id="ARBA00004442"/>
    </source>
</evidence>
<evidence type="ECO:0000259" key="8">
    <source>
        <dbReference type="Pfam" id="PF14322"/>
    </source>
</evidence>
<feature type="domain" description="RagB/SusD" evidence="7">
    <location>
        <begin position="385"/>
        <end position="516"/>
    </location>
</feature>